<dbReference type="AlphaFoldDB" id="A0A146G9N6"/>
<dbReference type="PANTHER" id="PTHR43489">
    <property type="entry name" value="ISOMERASE"/>
    <property type="match status" value="1"/>
</dbReference>
<name>A0A146G9N6_TERSA</name>
<dbReference type="SUPFAM" id="SSF51658">
    <property type="entry name" value="Xylose isomerase-like"/>
    <property type="match status" value="1"/>
</dbReference>
<dbReference type="FunCoup" id="A0A146G9N6">
    <property type="interactions" value="132"/>
</dbReference>
<reference evidence="4" key="1">
    <citation type="journal article" date="2017" name="Genome Announc.">
        <title>Draft Genome Sequence of Terrimicrobium sacchariphilum NM-5T, a Facultative Anaerobic Soil Bacterium of the Class Spartobacteria.</title>
        <authorList>
            <person name="Qiu Y.L."/>
            <person name="Tourlousse D.M."/>
            <person name="Matsuura N."/>
            <person name="Ohashi A."/>
            <person name="Sekiguchi Y."/>
        </authorList>
    </citation>
    <scope>NUCLEOTIDE SEQUENCE [LARGE SCALE GENOMIC DNA]</scope>
    <source>
        <strain evidence="4">NM-5</strain>
    </source>
</reference>
<dbReference type="GO" id="GO:0016853">
    <property type="term" value="F:isomerase activity"/>
    <property type="evidence" value="ECO:0007669"/>
    <property type="project" value="UniProtKB-KW"/>
</dbReference>
<dbReference type="OrthoDB" id="9786584at2"/>
<dbReference type="RefSeq" id="WP_075080013.1">
    <property type="nucleotide sequence ID" value="NZ_BDCO01000002.1"/>
</dbReference>
<dbReference type="InParanoid" id="A0A146G9N6"/>
<evidence type="ECO:0000256" key="1">
    <source>
        <dbReference type="ARBA" id="ARBA00023235"/>
    </source>
</evidence>
<comment type="caution">
    <text evidence="3">The sequence shown here is derived from an EMBL/GenBank/DDBJ whole genome shotgun (WGS) entry which is preliminary data.</text>
</comment>
<evidence type="ECO:0000313" key="4">
    <source>
        <dbReference type="Proteomes" id="UP000076023"/>
    </source>
</evidence>
<dbReference type="EMBL" id="BDCO01000002">
    <property type="protein sequence ID" value="GAT34379.1"/>
    <property type="molecule type" value="Genomic_DNA"/>
</dbReference>
<dbReference type="STRING" id="690879.TSACC_22804"/>
<keyword evidence="3" id="KW-0670">Pyruvate</keyword>
<keyword evidence="1 3" id="KW-0413">Isomerase</keyword>
<accession>A0A146G9N6</accession>
<evidence type="ECO:0000259" key="2">
    <source>
        <dbReference type="Pfam" id="PF01261"/>
    </source>
</evidence>
<dbReference type="InterPro" id="IPR013022">
    <property type="entry name" value="Xyl_isomerase-like_TIM-brl"/>
</dbReference>
<dbReference type="PANTHER" id="PTHR43489:SF3">
    <property type="entry name" value="XYLOSE ISOMERASE DOMAIN PROTEIN TIM BARREL"/>
    <property type="match status" value="1"/>
</dbReference>
<feature type="domain" description="Xylose isomerase-like TIM barrel" evidence="2">
    <location>
        <begin position="42"/>
        <end position="234"/>
    </location>
</feature>
<dbReference type="InterPro" id="IPR050417">
    <property type="entry name" value="Sugar_Epim/Isomerase"/>
</dbReference>
<gene>
    <name evidence="3" type="ORF">TSACC_22804</name>
</gene>
<dbReference type="InterPro" id="IPR036237">
    <property type="entry name" value="Xyl_isomerase-like_sf"/>
</dbReference>
<dbReference type="Proteomes" id="UP000076023">
    <property type="component" value="Unassembled WGS sequence"/>
</dbReference>
<evidence type="ECO:0000313" key="3">
    <source>
        <dbReference type="EMBL" id="GAT34379.1"/>
    </source>
</evidence>
<organism evidence="3 4">
    <name type="scientific">Terrimicrobium sacchariphilum</name>
    <dbReference type="NCBI Taxonomy" id="690879"/>
    <lineage>
        <taxon>Bacteria</taxon>
        <taxon>Pseudomonadati</taxon>
        <taxon>Verrucomicrobiota</taxon>
        <taxon>Terrimicrobiia</taxon>
        <taxon>Terrimicrobiales</taxon>
        <taxon>Terrimicrobiaceae</taxon>
        <taxon>Terrimicrobium</taxon>
    </lineage>
</organism>
<dbReference type="Gene3D" id="3.20.20.150">
    <property type="entry name" value="Divalent-metal-dependent TIM barrel enzymes"/>
    <property type="match status" value="1"/>
</dbReference>
<sequence length="255" mass="28266">MNPLKQSFSWWCFANRGLDPATLLRTARDIGYEGVDLIEEDLWPEVVNQGLRIAAVGGHASIESGMNLRENHARIEAELRANIAKAAKWQIPVLICFSGNRQPGVCGIDATAEILTRLAPEAADAGVTLAIELLNSKVDHAGYECDRTDWGVEVCRRVDSSAVALLYDIYHMQVMEGDLIRTIGEHHRHFAHYHTAGNPGRSQPDASQEIHYPPIYRAIQQTGFTGYIGHEFIPSGDVKTSLAEAFADCRRTTDR</sequence>
<keyword evidence="4" id="KW-1185">Reference proteome</keyword>
<protein>
    <submittedName>
        <fullName evidence="3">Hydroxypyruvate isomerase</fullName>
    </submittedName>
</protein>
<proteinExistence type="predicted"/>
<dbReference type="Pfam" id="PF01261">
    <property type="entry name" value="AP_endonuc_2"/>
    <property type="match status" value="1"/>
</dbReference>